<feature type="signal peptide" evidence="1">
    <location>
        <begin position="1"/>
        <end position="35"/>
    </location>
</feature>
<dbReference type="STRING" id="159449.B4N89_33870"/>
<dbReference type="RefSeq" id="WP_078980709.1">
    <property type="nucleotide sequence ID" value="NZ_MWQN01000002.1"/>
</dbReference>
<dbReference type="PROSITE" id="PS51318">
    <property type="entry name" value="TAT"/>
    <property type="match status" value="1"/>
</dbReference>
<reference evidence="2 3" key="1">
    <citation type="submission" date="2017-03" db="EMBL/GenBank/DDBJ databases">
        <title>Draft genome sequence of Streptomyces scabrisporus NF3, endophyte isolated from Amphipterygium adstringens.</title>
        <authorList>
            <person name="Vazquez M."/>
            <person name="Ceapa C.D."/>
            <person name="Rodriguez Luna D."/>
            <person name="Sanchez Esquivel S."/>
        </authorList>
    </citation>
    <scope>NUCLEOTIDE SEQUENCE [LARGE SCALE GENOMIC DNA]</scope>
    <source>
        <strain evidence="2 3">NF3</strain>
    </source>
</reference>
<evidence type="ECO:0000313" key="3">
    <source>
        <dbReference type="Proteomes" id="UP000190037"/>
    </source>
</evidence>
<gene>
    <name evidence="2" type="ORF">B4N89_33870</name>
</gene>
<evidence type="ECO:0000313" key="2">
    <source>
        <dbReference type="EMBL" id="OPC79482.1"/>
    </source>
</evidence>
<evidence type="ECO:0000256" key="1">
    <source>
        <dbReference type="SAM" id="SignalP"/>
    </source>
</evidence>
<dbReference type="Proteomes" id="UP000190037">
    <property type="component" value="Unassembled WGS sequence"/>
</dbReference>
<accession>A0A1T3NS20</accession>
<name>A0A1T3NS20_9ACTN</name>
<protein>
    <submittedName>
        <fullName evidence="2">Uncharacterized protein</fullName>
    </submittedName>
</protein>
<dbReference type="EMBL" id="MWQN01000002">
    <property type="protein sequence ID" value="OPC79482.1"/>
    <property type="molecule type" value="Genomic_DNA"/>
</dbReference>
<sequence length="490" mass="52119">MFARSRTHRLRRFVLTGAVLAAAAGLAGPASAAHAAESADAAAATTGAHGTFSVHRDGRPAVVPFRTGRDGEALVTLTVAAPGVDWGKAGAESAVVQLFVDGRPAGDVVVFGATPTERGFALGALRKGRHELSIRFAADRSSPAGSVVHISRLRTRTIATGDREHAVAANAPVLYGRNIPGAPGGATGPFQNAVTDTPVLAWYQEAPAATAGNRVLTYTIVWSNEDGGTSTPALMARWGRTTDIEWAYRVEVDRRGRAVPGTAFFQSPNHGTTPFAGRYEDGHPLLQTCTLNNNLCDVVDDPMRFAPAAVERLADPTRTAREEMVDRHPWVYPVMVREMRREGRVVADPPADTTTLIADPTDYLYAVIRKTTSEPPAGAAGWNGVALGVRVKGDPTLYRSDRGRVDWSLQRDDPAATTVRLPHGTQASDIVEVVVIRTVAGVDPGGTITVHGINRAFLLGRDDRPGRAVPVHPESVTLTAAAPQAVLYRR</sequence>
<feature type="chain" id="PRO_5012775167" evidence="1">
    <location>
        <begin position="36"/>
        <end position="490"/>
    </location>
</feature>
<proteinExistence type="predicted"/>
<keyword evidence="1" id="KW-0732">Signal</keyword>
<dbReference type="InterPro" id="IPR006311">
    <property type="entry name" value="TAT_signal"/>
</dbReference>
<comment type="caution">
    <text evidence="2">The sequence shown here is derived from an EMBL/GenBank/DDBJ whole genome shotgun (WGS) entry which is preliminary data.</text>
</comment>
<dbReference type="AlphaFoldDB" id="A0A1T3NS20"/>
<organism evidence="2 3">
    <name type="scientific">Embleya scabrispora</name>
    <dbReference type="NCBI Taxonomy" id="159449"/>
    <lineage>
        <taxon>Bacteria</taxon>
        <taxon>Bacillati</taxon>
        <taxon>Actinomycetota</taxon>
        <taxon>Actinomycetes</taxon>
        <taxon>Kitasatosporales</taxon>
        <taxon>Streptomycetaceae</taxon>
        <taxon>Embleya</taxon>
    </lineage>
</organism>
<keyword evidence="3" id="KW-1185">Reference proteome</keyword>